<protein>
    <submittedName>
        <fullName evidence="3">Deoxycytidine kinase</fullName>
    </submittedName>
</protein>
<dbReference type="Proteomes" id="UP000485058">
    <property type="component" value="Unassembled WGS sequence"/>
</dbReference>
<organism evidence="3 4">
    <name type="scientific">Haematococcus lacustris</name>
    <name type="common">Green alga</name>
    <name type="synonym">Haematococcus pluvialis</name>
    <dbReference type="NCBI Taxonomy" id="44745"/>
    <lineage>
        <taxon>Eukaryota</taxon>
        <taxon>Viridiplantae</taxon>
        <taxon>Chlorophyta</taxon>
        <taxon>core chlorophytes</taxon>
        <taxon>Chlorophyceae</taxon>
        <taxon>CS clade</taxon>
        <taxon>Chlamydomonadales</taxon>
        <taxon>Haematococcaceae</taxon>
        <taxon>Haematococcus</taxon>
    </lineage>
</organism>
<proteinExistence type="predicted"/>
<feature type="compositionally biased region" description="Low complexity" evidence="1">
    <location>
        <begin position="359"/>
        <end position="375"/>
    </location>
</feature>
<dbReference type="PANTHER" id="PTHR10513:SF35">
    <property type="entry name" value="DEOXYADENOSINE KINASE"/>
    <property type="match status" value="1"/>
</dbReference>
<dbReference type="AlphaFoldDB" id="A0A6A0AGY0"/>
<gene>
    <name evidence="3" type="ORF">HaLaN_30543</name>
</gene>
<feature type="compositionally biased region" description="Polar residues" evidence="1">
    <location>
        <begin position="315"/>
        <end position="336"/>
    </location>
</feature>
<dbReference type="Gene3D" id="3.40.50.300">
    <property type="entry name" value="P-loop containing nucleotide triphosphate hydrolases"/>
    <property type="match status" value="1"/>
</dbReference>
<feature type="region of interest" description="Disordered" evidence="1">
    <location>
        <begin position="295"/>
        <end position="376"/>
    </location>
</feature>
<dbReference type="InterPro" id="IPR050566">
    <property type="entry name" value="Deoxyribonucleoside_kinase"/>
</dbReference>
<comment type="caution">
    <text evidence="3">The sequence shown here is derived from an EMBL/GenBank/DDBJ whole genome shotgun (WGS) entry which is preliminary data.</text>
</comment>
<dbReference type="InterPro" id="IPR031314">
    <property type="entry name" value="DNK_dom"/>
</dbReference>
<feature type="compositionally biased region" description="Low complexity" evidence="1">
    <location>
        <begin position="299"/>
        <end position="314"/>
    </location>
</feature>
<dbReference type="PANTHER" id="PTHR10513">
    <property type="entry name" value="DEOXYNUCLEOSIDE KINASE"/>
    <property type="match status" value="1"/>
</dbReference>
<keyword evidence="3" id="KW-0808">Transferase</keyword>
<dbReference type="EMBL" id="BLLF01005666">
    <property type="protein sequence ID" value="GFH31483.1"/>
    <property type="molecule type" value="Genomic_DNA"/>
</dbReference>
<evidence type="ECO:0000256" key="1">
    <source>
        <dbReference type="SAM" id="MobiDB-lite"/>
    </source>
</evidence>
<dbReference type="GO" id="GO:0019136">
    <property type="term" value="F:deoxynucleoside kinase activity"/>
    <property type="evidence" value="ECO:0007669"/>
    <property type="project" value="TreeGrafter"/>
</dbReference>
<keyword evidence="4" id="KW-1185">Reference proteome</keyword>
<dbReference type="CDD" id="cd01673">
    <property type="entry name" value="dNK"/>
    <property type="match status" value="1"/>
</dbReference>
<accession>A0A6A0AGY0</accession>
<keyword evidence="3" id="KW-0418">Kinase</keyword>
<reference evidence="3 4" key="1">
    <citation type="submission" date="2020-02" db="EMBL/GenBank/DDBJ databases">
        <title>Draft genome sequence of Haematococcus lacustris strain NIES-144.</title>
        <authorList>
            <person name="Morimoto D."/>
            <person name="Nakagawa S."/>
            <person name="Yoshida T."/>
            <person name="Sawayama S."/>
        </authorList>
    </citation>
    <scope>NUCLEOTIDE SEQUENCE [LARGE SCALE GENOMIC DNA]</scope>
    <source>
        <strain evidence="3 4">NIES-144</strain>
    </source>
</reference>
<dbReference type="GO" id="GO:0005737">
    <property type="term" value="C:cytoplasm"/>
    <property type="evidence" value="ECO:0007669"/>
    <property type="project" value="TreeGrafter"/>
</dbReference>
<feature type="domain" description="Deoxynucleoside kinase" evidence="2">
    <location>
        <begin position="115"/>
        <end position="256"/>
    </location>
</feature>
<dbReference type="InterPro" id="IPR027417">
    <property type="entry name" value="P-loop_NTPase"/>
</dbReference>
<evidence type="ECO:0000313" key="3">
    <source>
        <dbReference type="EMBL" id="GFH31483.1"/>
    </source>
</evidence>
<evidence type="ECO:0000313" key="4">
    <source>
        <dbReference type="Proteomes" id="UP000485058"/>
    </source>
</evidence>
<evidence type="ECO:0000259" key="2">
    <source>
        <dbReference type="Pfam" id="PF01712"/>
    </source>
</evidence>
<dbReference type="Pfam" id="PF01712">
    <property type="entry name" value="dNK"/>
    <property type="match status" value="1"/>
</dbReference>
<dbReference type="SUPFAM" id="SSF52540">
    <property type="entry name" value="P-loop containing nucleoside triphosphate hydrolases"/>
    <property type="match status" value="1"/>
</dbReference>
<sequence length="466" mass="50317">MRMVQSSWVPLFVSATARDPFKPTNLQRLPRPAKQLPAKRRRVTHPYTGCVVPASGGKEGSGAAANASPAGSRQVCVAVQFNHLSAAARKRAAATHMASAPTLPGGGWPQPKVTLSVEGNISAGKSTFLRIIQNAASLQAKLQVVPEPVDKWQDVGQQHVNLLGEFYKDPHRFAYTFQNYVFLTRVVQERDSYVQPAPCRVLERSVFSDRMVFVRAGHAAGYITDTELSIYDAWFDPVLTTLPTLVPHAFIYLRAQELHGRHEDWLYQGGHEVRSQGSGAPLHLWASSSPATPHHIAPHVVAGNGSSHVSNSNGCRGSSQEACQGNGSSPASTQPTGLPLTAPQQPPSGDSAQQVGDIHPPSSQPTPQGGPQHPGLAIKLHAPFFSVHGHAVAAQLAQQHGWVSEPLPELPASLQGWVRFLDVSGKPHMHPLLHMRPALIIDCDADVDVHNDLQFQTSLAKMVSTR</sequence>
<name>A0A6A0AGY0_HAELA</name>